<gene>
    <name evidence="1" type="ORF">E3O23_09555</name>
</gene>
<sequence length="159" mass="17512">MIDLAAIDANGTGRLWDEAPLLPDTVGWVELEENGWGSLKAWAAGPGRVGRMPQDDSSRRVKVSCETGGVITSRDEPFTPADRAGLEDSINLYLADAGVPPRPVGFTWFLRLPEDWPADRDFAGEFDRIVNTSPATDADGVMPDVVLRVMREAVRRLYR</sequence>
<protein>
    <submittedName>
        <fullName evidence="1">Uncharacterized protein</fullName>
    </submittedName>
</protein>
<dbReference type="Pfam" id="PF19381">
    <property type="entry name" value="DUF5956"/>
    <property type="match status" value="1"/>
</dbReference>
<dbReference type="OrthoDB" id="5113457at2"/>
<dbReference type="Proteomes" id="UP000297866">
    <property type="component" value="Unassembled WGS sequence"/>
</dbReference>
<accession>A0A4R8UDT3</accession>
<reference evidence="1 2" key="1">
    <citation type="submission" date="2019-03" db="EMBL/GenBank/DDBJ databases">
        <title>Genomics of glacier-inhabiting Cryobacterium strains.</title>
        <authorList>
            <person name="Liu Q."/>
            <person name="Xin Y.-H."/>
        </authorList>
    </citation>
    <scope>NUCLEOTIDE SEQUENCE [LARGE SCALE GENOMIC DNA]</scope>
    <source>
        <strain evidence="1 2">Sr47</strain>
    </source>
</reference>
<name>A0A4R8UDT3_9MICO</name>
<organism evidence="1 2">
    <name type="scientific">Cryobacterium tagatosivorans</name>
    <dbReference type="NCBI Taxonomy" id="1259199"/>
    <lineage>
        <taxon>Bacteria</taxon>
        <taxon>Bacillati</taxon>
        <taxon>Actinomycetota</taxon>
        <taxon>Actinomycetes</taxon>
        <taxon>Micrococcales</taxon>
        <taxon>Microbacteriaceae</taxon>
        <taxon>Cryobacterium</taxon>
    </lineage>
</organism>
<keyword evidence="2" id="KW-1185">Reference proteome</keyword>
<dbReference type="InterPro" id="IPR046000">
    <property type="entry name" value="DUF5956"/>
</dbReference>
<comment type="caution">
    <text evidence="1">The sequence shown here is derived from an EMBL/GenBank/DDBJ whole genome shotgun (WGS) entry which is preliminary data.</text>
</comment>
<dbReference type="RefSeq" id="WP_134490449.1">
    <property type="nucleotide sequence ID" value="NZ_SOEZ01000046.1"/>
</dbReference>
<evidence type="ECO:0000313" key="1">
    <source>
        <dbReference type="EMBL" id="TFB50382.1"/>
    </source>
</evidence>
<dbReference type="EMBL" id="SOEZ01000046">
    <property type="protein sequence ID" value="TFB50382.1"/>
    <property type="molecule type" value="Genomic_DNA"/>
</dbReference>
<dbReference type="AlphaFoldDB" id="A0A4R8UDT3"/>
<evidence type="ECO:0000313" key="2">
    <source>
        <dbReference type="Proteomes" id="UP000297866"/>
    </source>
</evidence>
<proteinExistence type="predicted"/>